<accession>A0ABW5R6A0</accession>
<dbReference type="GO" id="GO:0016853">
    <property type="term" value="F:isomerase activity"/>
    <property type="evidence" value="ECO:0007669"/>
    <property type="project" value="UniProtKB-KW"/>
</dbReference>
<dbReference type="EC" id="5.4.99.-" evidence="3"/>
<reference evidence="6" key="1">
    <citation type="journal article" date="2019" name="Int. J. Syst. Evol. Microbiol.">
        <title>The Global Catalogue of Microorganisms (GCM) 10K type strain sequencing project: providing services to taxonomists for standard genome sequencing and annotation.</title>
        <authorList>
            <consortium name="The Broad Institute Genomics Platform"/>
            <consortium name="The Broad Institute Genome Sequencing Center for Infectious Disease"/>
            <person name="Wu L."/>
            <person name="Ma J."/>
        </authorList>
    </citation>
    <scope>NUCLEOTIDE SEQUENCE [LARGE SCALE GENOMIC DNA]</scope>
    <source>
        <strain evidence="6">KCTC 33676</strain>
    </source>
</reference>
<comment type="caution">
    <text evidence="5">The sequence shown here is derived from an EMBL/GenBank/DDBJ whole genome shotgun (WGS) entry which is preliminary data.</text>
</comment>
<dbReference type="RefSeq" id="WP_379927890.1">
    <property type="nucleotide sequence ID" value="NZ_JBHUMM010000002.1"/>
</dbReference>
<dbReference type="InterPro" id="IPR006225">
    <property type="entry name" value="PsdUridine_synth_RluC/D"/>
</dbReference>
<dbReference type="Gene3D" id="3.30.2350.10">
    <property type="entry name" value="Pseudouridine synthase"/>
    <property type="match status" value="1"/>
</dbReference>
<gene>
    <name evidence="5" type="ORF">ACFSUC_02620</name>
</gene>
<dbReference type="PANTHER" id="PTHR21600:SF71">
    <property type="entry name" value="PSEUDOURIDINE SYNTHASE"/>
    <property type="match status" value="1"/>
</dbReference>
<evidence type="ECO:0000313" key="5">
    <source>
        <dbReference type="EMBL" id="MFD2670501.1"/>
    </source>
</evidence>
<protein>
    <recommendedName>
        <fullName evidence="3">Pseudouridine synthase</fullName>
        <ecNumber evidence="3">5.4.99.-</ecNumber>
    </recommendedName>
</protein>
<feature type="domain" description="Pseudouridine synthase RsuA/RluA-like" evidence="4">
    <location>
        <begin position="71"/>
        <end position="221"/>
    </location>
</feature>
<evidence type="ECO:0000256" key="3">
    <source>
        <dbReference type="RuleBase" id="RU362028"/>
    </source>
</evidence>
<dbReference type="Pfam" id="PF00849">
    <property type="entry name" value="PseudoU_synth_2"/>
    <property type="match status" value="1"/>
</dbReference>
<evidence type="ECO:0000256" key="1">
    <source>
        <dbReference type="ARBA" id="ARBA00000073"/>
    </source>
</evidence>
<name>A0ABW5R6A0_9BACL</name>
<proteinExistence type="inferred from homology"/>
<dbReference type="InterPro" id="IPR006145">
    <property type="entry name" value="PsdUridine_synth_RsuA/RluA"/>
</dbReference>
<evidence type="ECO:0000313" key="6">
    <source>
        <dbReference type="Proteomes" id="UP001597497"/>
    </source>
</evidence>
<dbReference type="NCBIfam" id="TIGR00005">
    <property type="entry name" value="rluA_subfam"/>
    <property type="match status" value="1"/>
</dbReference>
<keyword evidence="6" id="KW-1185">Reference proteome</keyword>
<dbReference type="InterPro" id="IPR020103">
    <property type="entry name" value="PsdUridine_synth_cat_dom_sf"/>
</dbReference>
<dbReference type="Proteomes" id="UP001597497">
    <property type="component" value="Unassembled WGS sequence"/>
</dbReference>
<keyword evidence="3 5" id="KW-0413">Isomerase</keyword>
<comment type="similarity">
    <text evidence="2 3">Belongs to the pseudouridine synthase RluA family.</text>
</comment>
<dbReference type="EMBL" id="JBHUMM010000002">
    <property type="protein sequence ID" value="MFD2670501.1"/>
    <property type="molecule type" value="Genomic_DNA"/>
</dbReference>
<dbReference type="SUPFAM" id="SSF55120">
    <property type="entry name" value="Pseudouridine synthase"/>
    <property type="match status" value="1"/>
</dbReference>
<evidence type="ECO:0000259" key="4">
    <source>
        <dbReference type="Pfam" id="PF00849"/>
    </source>
</evidence>
<comment type="catalytic activity">
    <reaction evidence="1 3">
        <text>a uridine in RNA = a pseudouridine in RNA</text>
        <dbReference type="Rhea" id="RHEA:48348"/>
        <dbReference type="Rhea" id="RHEA-COMP:12068"/>
        <dbReference type="Rhea" id="RHEA-COMP:12069"/>
        <dbReference type="ChEBI" id="CHEBI:65314"/>
        <dbReference type="ChEBI" id="CHEBI:65315"/>
    </reaction>
</comment>
<dbReference type="InterPro" id="IPR050188">
    <property type="entry name" value="RluA_PseudoU_synthase"/>
</dbReference>
<sequence length="280" mass="32060">MHMRRAGEWLLIDESQWPGQWPEKWLRRLRARDGIRQEKGLIKLHLFVEQDDGFEPSYEELDVCYEDDFCLVVNKPAGVAVHPSSPEDLDTLANRVAGHYVMTGQRCAVKHIHRLDLDTTGPVLYAKNEWAGLVLDEDMRNKAIDRMYVALCSGSWRLPEQGTISAAIGRDRHHATRRRVSPTGQEAVTHYTVLESFEKAAFVQLQLETGRTHQIRVHMQHLGHPLIGDTLYGGKPVGTFRRQALHGQRLQFMHPWSRESIQVEAGLPHDMQNLLDVLRG</sequence>
<organism evidence="5 6">
    <name type="scientific">Marinicrinis sediminis</name>
    <dbReference type="NCBI Taxonomy" id="1652465"/>
    <lineage>
        <taxon>Bacteria</taxon>
        <taxon>Bacillati</taxon>
        <taxon>Bacillota</taxon>
        <taxon>Bacilli</taxon>
        <taxon>Bacillales</taxon>
        <taxon>Paenibacillaceae</taxon>
    </lineage>
</organism>
<dbReference type="CDD" id="cd02869">
    <property type="entry name" value="PseudoU_synth_RluA_like"/>
    <property type="match status" value="1"/>
</dbReference>
<evidence type="ECO:0000256" key="2">
    <source>
        <dbReference type="ARBA" id="ARBA00010876"/>
    </source>
</evidence>
<comment type="function">
    <text evidence="3">Responsible for synthesis of pseudouridine from uracil.</text>
</comment>
<dbReference type="PANTHER" id="PTHR21600">
    <property type="entry name" value="MITOCHONDRIAL RNA PSEUDOURIDINE SYNTHASE"/>
    <property type="match status" value="1"/>
</dbReference>